<organism evidence="2 3">
    <name type="scientific">Streptacidiphilus cavernicola</name>
    <dbReference type="NCBI Taxonomy" id="3342716"/>
    <lineage>
        <taxon>Bacteria</taxon>
        <taxon>Bacillati</taxon>
        <taxon>Actinomycetota</taxon>
        <taxon>Actinomycetes</taxon>
        <taxon>Kitasatosporales</taxon>
        <taxon>Streptomycetaceae</taxon>
        <taxon>Streptacidiphilus</taxon>
    </lineage>
</organism>
<dbReference type="EMBL" id="JBHEZZ010000012">
    <property type="protein sequence ID" value="MFC1404027.1"/>
    <property type="molecule type" value="Genomic_DNA"/>
</dbReference>
<dbReference type="PROSITE" id="PS51318">
    <property type="entry name" value="TAT"/>
    <property type="match status" value="1"/>
</dbReference>
<accession>A0ABV6URE0</accession>
<keyword evidence="1" id="KW-0732">Signal</keyword>
<protein>
    <recommendedName>
        <fullName evidence="4">Secreted protein</fullName>
    </recommendedName>
</protein>
<evidence type="ECO:0000313" key="2">
    <source>
        <dbReference type="EMBL" id="MFC1404027.1"/>
    </source>
</evidence>
<reference evidence="2 3" key="1">
    <citation type="submission" date="2024-09" db="EMBL/GenBank/DDBJ databases">
        <authorList>
            <person name="Lee S.D."/>
        </authorList>
    </citation>
    <scope>NUCLEOTIDE SEQUENCE [LARGE SCALE GENOMIC DNA]</scope>
    <source>
        <strain evidence="2 3">N1-5</strain>
    </source>
</reference>
<evidence type="ECO:0000313" key="3">
    <source>
        <dbReference type="Proteomes" id="UP001592528"/>
    </source>
</evidence>
<gene>
    <name evidence="2" type="ORF">ACEZDJ_22295</name>
</gene>
<feature type="chain" id="PRO_5046633898" description="Secreted protein" evidence="1">
    <location>
        <begin position="32"/>
        <end position="205"/>
    </location>
</feature>
<keyword evidence="3" id="KW-1185">Reference proteome</keyword>
<sequence>MHVSRRASLVVASLTCGALAFGAAGTTIALAEQPASGSAVHPAAAVPDTSAALAVLSQFGAVGKVTDAVTAAAAATPDLATVTNLVATAKTALASVVGTAAPAAKAGHRAATPDPNALVAQAVAQVKTVLDDLVAAVTSKDPAKIAAALTAAVPAVVNLVASLLLGGGLPLPTLPGLPPVSLPSLPVSVPSLPVAAPSLPGVPGL</sequence>
<name>A0ABV6URE0_9ACTN</name>
<proteinExistence type="predicted"/>
<evidence type="ECO:0000256" key="1">
    <source>
        <dbReference type="SAM" id="SignalP"/>
    </source>
</evidence>
<dbReference type="Proteomes" id="UP001592528">
    <property type="component" value="Unassembled WGS sequence"/>
</dbReference>
<comment type="caution">
    <text evidence="2">The sequence shown here is derived from an EMBL/GenBank/DDBJ whole genome shotgun (WGS) entry which is preliminary data.</text>
</comment>
<evidence type="ECO:0008006" key="4">
    <source>
        <dbReference type="Google" id="ProtNLM"/>
    </source>
</evidence>
<dbReference type="InterPro" id="IPR006311">
    <property type="entry name" value="TAT_signal"/>
</dbReference>
<dbReference type="RefSeq" id="WP_051725448.1">
    <property type="nucleotide sequence ID" value="NZ_JBHEZZ010000012.1"/>
</dbReference>
<feature type="signal peptide" evidence="1">
    <location>
        <begin position="1"/>
        <end position="31"/>
    </location>
</feature>